<evidence type="ECO:0000313" key="2">
    <source>
        <dbReference type="EMBL" id="UOB17545.1"/>
    </source>
</evidence>
<feature type="transmembrane region" description="Helical" evidence="1">
    <location>
        <begin position="33"/>
        <end position="54"/>
    </location>
</feature>
<keyword evidence="1" id="KW-0812">Transmembrane</keyword>
<dbReference type="EMBL" id="CP094358">
    <property type="protein sequence ID" value="UOB17545.1"/>
    <property type="molecule type" value="Genomic_DNA"/>
</dbReference>
<name>A0A9E7CZH5_9FLAO</name>
<dbReference type="Proteomes" id="UP000831290">
    <property type="component" value="Chromosome"/>
</dbReference>
<accession>A0A9E7CZH5</accession>
<sequence length="56" mass="6143">MRFVSNAGYTPNRKLFLYTAQQLGNRILKLASVYLLTTTITPVAIISAVSSGNLRV</sequence>
<protein>
    <submittedName>
        <fullName evidence="2">Uncharacterized protein</fullName>
    </submittedName>
</protein>
<evidence type="ECO:0000256" key="1">
    <source>
        <dbReference type="SAM" id="Phobius"/>
    </source>
</evidence>
<keyword evidence="1" id="KW-1133">Transmembrane helix</keyword>
<evidence type="ECO:0000313" key="3">
    <source>
        <dbReference type="Proteomes" id="UP000831290"/>
    </source>
</evidence>
<dbReference type="AlphaFoldDB" id="A0A9E7CZH5"/>
<dbReference type="KEGG" id="fbm:MQE35_17630"/>
<dbReference type="RefSeq" id="WP_255843072.1">
    <property type="nucleotide sequence ID" value="NZ_CP094358.1"/>
</dbReference>
<gene>
    <name evidence="2" type="ORF">MQE35_17630</name>
</gene>
<organism evidence="2 3">
    <name type="scientific">Abyssalbus ytuae</name>
    <dbReference type="NCBI Taxonomy" id="2926907"/>
    <lineage>
        <taxon>Bacteria</taxon>
        <taxon>Pseudomonadati</taxon>
        <taxon>Bacteroidota</taxon>
        <taxon>Flavobacteriia</taxon>
        <taxon>Flavobacteriales</taxon>
        <taxon>Flavobacteriaceae</taxon>
        <taxon>Abyssalbus</taxon>
    </lineage>
</organism>
<proteinExistence type="predicted"/>
<reference evidence="2" key="1">
    <citation type="submission" date="2022-03" db="EMBL/GenBank/DDBJ databases">
        <title>Description of Abyssus ytuae gen. nov., sp. nov., a novel member of the family Flavobacteriaceae isolated from the sediment of Mariana Trench.</title>
        <authorList>
            <person name="Zhang J."/>
            <person name="Xu X."/>
        </authorList>
    </citation>
    <scope>NUCLEOTIDE SEQUENCE</scope>
    <source>
        <strain evidence="2">MT3330</strain>
    </source>
</reference>
<keyword evidence="3" id="KW-1185">Reference proteome</keyword>
<keyword evidence="1" id="KW-0472">Membrane</keyword>